<dbReference type="EMBL" id="JAYGHK010000010">
    <property type="protein sequence ID" value="MEA5607391.1"/>
    <property type="molecule type" value="Genomic_DNA"/>
</dbReference>
<evidence type="ECO:0000313" key="1">
    <source>
        <dbReference type="EMBL" id="MEA5607391.1"/>
    </source>
</evidence>
<sequence length="390" mass="45443">MQKNNKPITLFRDTHFLSLSEGHGGNRRTLQIKEILSKANYEVIDLRDNPKLIQEFLEQSFLKIIIQLIKIIPYFFRYFAFIFPEYKKFISSAIKTWQLREKLTYNAYDKSKEKILICEDSLNFLTPWFAKQQGFKIISLPHNFDSISSNDCNFSNLSSNFRSLKNEIKHFHCSEHIFCISREEQWFLRLCGLNSDYLPYYPPESIVKNLLKVRNDRACINFDDSSRSKQFVILGTYLNLPTKHGIIELVEWFNSFDKLINIKVCIAGFGTEKLKDEISLHSNLELLGTLSDQELTNVLIQTSAVIINQRYGLGSLTKIPELLIAGVPVVVNGIAARSYHNYDGIYVYENKQELCDLLLSNKLYTPSILERPLQDEMRFINTLNQFINHH</sequence>
<evidence type="ECO:0008006" key="3">
    <source>
        <dbReference type="Google" id="ProtNLM"/>
    </source>
</evidence>
<comment type="caution">
    <text evidence="1">The sequence shown here is derived from an EMBL/GenBank/DDBJ whole genome shotgun (WGS) entry which is preliminary data.</text>
</comment>
<dbReference type="Proteomes" id="UP001303285">
    <property type="component" value="Unassembled WGS sequence"/>
</dbReference>
<proteinExistence type="predicted"/>
<dbReference type="SUPFAM" id="SSF53756">
    <property type="entry name" value="UDP-Glycosyltransferase/glycogen phosphorylase"/>
    <property type="match status" value="1"/>
</dbReference>
<dbReference type="RefSeq" id="WP_323243755.1">
    <property type="nucleotide sequence ID" value="NZ_JAYGHK010000010.1"/>
</dbReference>
<accession>A0ABU5UMG0</accession>
<gene>
    <name evidence="1" type="ORF">VB695_04735</name>
</gene>
<keyword evidence="2" id="KW-1185">Reference proteome</keyword>
<protein>
    <recommendedName>
        <fullName evidence="3">Glycosyl transferase family 1 domain-containing protein</fullName>
    </recommendedName>
</protein>
<organism evidence="1 2">
    <name type="scientific">Nodularia spumigena UHCC 0060</name>
    <dbReference type="NCBI Taxonomy" id="3110300"/>
    <lineage>
        <taxon>Bacteria</taxon>
        <taxon>Bacillati</taxon>
        <taxon>Cyanobacteriota</taxon>
        <taxon>Cyanophyceae</taxon>
        <taxon>Nostocales</taxon>
        <taxon>Nodulariaceae</taxon>
        <taxon>Nodularia</taxon>
    </lineage>
</organism>
<name>A0ABU5UMG0_NODSP</name>
<evidence type="ECO:0000313" key="2">
    <source>
        <dbReference type="Proteomes" id="UP001303285"/>
    </source>
</evidence>
<dbReference type="Gene3D" id="3.40.50.2000">
    <property type="entry name" value="Glycogen Phosphorylase B"/>
    <property type="match status" value="1"/>
</dbReference>
<reference evidence="1 2" key="1">
    <citation type="submission" date="2023-12" db="EMBL/GenBank/DDBJ databases">
        <title>Baltic Sea Cyanobacteria.</title>
        <authorList>
            <person name="Delbaje E."/>
            <person name="Fewer D.P."/>
            <person name="Shishido T.K."/>
        </authorList>
    </citation>
    <scope>NUCLEOTIDE SEQUENCE [LARGE SCALE GENOMIC DNA]</scope>
    <source>
        <strain evidence="1 2">UHCC 0060</strain>
    </source>
</reference>